<dbReference type="RefSeq" id="WP_086284351.1">
    <property type="nucleotide sequence ID" value="NZ_NGMO01000002.1"/>
</dbReference>
<dbReference type="PANTHER" id="PTHR46268">
    <property type="entry name" value="STRESS RESPONSE PROTEIN NHAX"/>
    <property type="match status" value="1"/>
</dbReference>
<dbReference type="Proteomes" id="UP000194933">
    <property type="component" value="Unassembled WGS sequence"/>
</dbReference>
<keyword evidence="2" id="KW-0963">Cytoplasm</keyword>
<comment type="similarity">
    <text evidence="1 2">Belongs to the universal stress protein A family.</text>
</comment>
<dbReference type="CDD" id="cd00293">
    <property type="entry name" value="USP-like"/>
    <property type="match status" value="1"/>
</dbReference>
<feature type="domain" description="UspA" evidence="3">
    <location>
        <begin position="5"/>
        <end position="145"/>
    </location>
</feature>
<proteinExistence type="inferred from homology"/>
<keyword evidence="5" id="KW-1185">Reference proteome</keyword>
<reference evidence="4 5" key="1">
    <citation type="submission" date="2017-05" db="EMBL/GenBank/DDBJ databases">
        <title>The Genome Sequence of Enterococcus sp. 10A9_DIV0425.</title>
        <authorList>
            <consortium name="The Broad Institute Genomics Platform"/>
            <consortium name="The Broad Institute Genomic Center for Infectious Diseases"/>
            <person name="Earl A."/>
            <person name="Manson A."/>
            <person name="Schwartman J."/>
            <person name="Gilmore M."/>
            <person name="Abouelleil A."/>
            <person name="Cao P."/>
            <person name="Chapman S."/>
            <person name="Cusick C."/>
            <person name="Shea T."/>
            <person name="Young S."/>
            <person name="Neafsey D."/>
            <person name="Nusbaum C."/>
            <person name="Birren B."/>
        </authorList>
    </citation>
    <scope>NUCLEOTIDE SEQUENCE [LARGE SCALE GENOMIC DNA]</scope>
    <source>
        <strain evidence="4 5">10A9_DIV0425</strain>
    </source>
</reference>
<comment type="caution">
    <text evidence="4">The sequence shown here is derived from an EMBL/GenBank/DDBJ whole genome shotgun (WGS) entry which is preliminary data.</text>
</comment>
<evidence type="ECO:0000313" key="4">
    <source>
        <dbReference type="EMBL" id="OTP11049.1"/>
    </source>
</evidence>
<dbReference type="SUPFAM" id="SSF52402">
    <property type="entry name" value="Adenine nucleotide alpha hydrolases-like"/>
    <property type="match status" value="1"/>
</dbReference>
<evidence type="ECO:0000256" key="2">
    <source>
        <dbReference type="PIRNR" id="PIRNR006276"/>
    </source>
</evidence>
<accession>A0A242K062</accession>
<evidence type="ECO:0000259" key="3">
    <source>
        <dbReference type="Pfam" id="PF00582"/>
    </source>
</evidence>
<dbReference type="STRING" id="1987383.A5844_001183"/>
<dbReference type="PIRSF" id="PIRSF006276">
    <property type="entry name" value="UspA"/>
    <property type="match status" value="1"/>
</dbReference>
<organism evidence="4 5">
    <name type="scientific">Candidatus Enterococcus wittei</name>
    <dbReference type="NCBI Taxonomy" id="1987383"/>
    <lineage>
        <taxon>Bacteria</taxon>
        <taxon>Bacillati</taxon>
        <taxon>Bacillota</taxon>
        <taxon>Bacilli</taxon>
        <taxon>Lactobacillales</taxon>
        <taxon>Enterococcaceae</taxon>
        <taxon>Enterococcus</taxon>
    </lineage>
</organism>
<dbReference type="InterPro" id="IPR006016">
    <property type="entry name" value="UspA"/>
</dbReference>
<dbReference type="PANTHER" id="PTHR46268:SF6">
    <property type="entry name" value="UNIVERSAL STRESS PROTEIN UP12"/>
    <property type="match status" value="1"/>
</dbReference>
<dbReference type="Gene3D" id="3.40.50.620">
    <property type="entry name" value="HUPs"/>
    <property type="match status" value="1"/>
</dbReference>
<dbReference type="PRINTS" id="PR01438">
    <property type="entry name" value="UNVRSLSTRESS"/>
</dbReference>
<dbReference type="EMBL" id="NGMO01000002">
    <property type="protein sequence ID" value="OTP11049.1"/>
    <property type="molecule type" value="Genomic_DNA"/>
</dbReference>
<name>A0A242K062_9ENTE</name>
<dbReference type="InterPro" id="IPR006015">
    <property type="entry name" value="Universal_stress_UspA"/>
</dbReference>
<sequence>MEQTYKNILVGIDGSDQAFSAFKKAVEVARRNMGTVYVANVIDQQFYQFMGYTPIDQSLIEQQTETAKQMIDECKAYGQSVNYQKIEGIIAYGSVRQSMAVNLPKKYNIDLIMVGQSGLNAVERFMTGSVANYVIRQAPCDVLIVSEPEEVKTERS</sequence>
<comment type="subcellular location">
    <subcellularLocation>
        <location evidence="2">Cytoplasm</location>
    </subcellularLocation>
</comment>
<dbReference type="Pfam" id="PF00582">
    <property type="entry name" value="Usp"/>
    <property type="match status" value="1"/>
</dbReference>
<gene>
    <name evidence="4" type="ORF">A5844_001183</name>
</gene>
<protein>
    <recommendedName>
        <fullName evidence="2">Universal stress protein</fullName>
    </recommendedName>
</protein>
<dbReference type="GO" id="GO:0005737">
    <property type="term" value="C:cytoplasm"/>
    <property type="evidence" value="ECO:0007669"/>
    <property type="project" value="UniProtKB-SubCell"/>
</dbReference>
<dbReference type="AlphaFoldDB" id="A0A242K062"/>
<evidence type="ECO:0000256" key="1">
    <source>
        <dbReference type="ARBA" id="ARBA00008791"/>
    </source>
</evidence>
<dbReference type="InterPro" id="IPR014729">
    <property type="entry name" value="Rossmann-like_a/b/a_fold"/>
</dbReference>
<evidence type="ECO:0000313" key="5">
    <source>
        <dbReference type="Proteomes" id="UP000194933"/>
    </source>
</evidence>